<keyword evidence="1" id="KW-1133">Transmembrane helix</keyword>
<organism evidence="2 3">
    <name type="scientific">Morganella psychrotolerans</name>
    <dbReference type="NCBI Taxonomy" id="368603"/>
    <lineage>
        <taxon>Bacteria</taxon>
        <taxon>Pseudomonadati</taxon>
        <taxon>Pseudomonadota</taxon>
        <taxon>Gammaproteobacteria</taxon>
        <taxon>Enterobacterales</taxon>
        <taxon>Morganellaceae</taxon>
        <taxon>Morganella</taxon>
    </lineage>
</organism>
<dbReference type="EMBL" id="LZEX01000001">
    <property type="protein sequence ID" value="OBU11195.1"/>
    <property type="molecule type" value="Genomic_DNA"/>
</dbReference>
<dbReference type="Proteomes" id="UP000092247">
    <property type="component" value="Unassembled WGS sequence"/>
</dbReference>
<evidence type="ECO:0008006" key="4">
    <source>
        <dbReference type="Google" id="ProtNLM"/>
    </source>
</evidence>
<name>A0A1B8HNY3_9GAMM</name>
<dbReference type="AlphaFoldDB" id="A0A1B8HNY3"/>
<proteinExistence type="predicted"/>
<dbReference type="InterPro" id="IPR025238">
    <property type="entry name" value="DUF4184"/>
</dbReference>
<accession>A0A1B8HNY3</accession>
<keyword evidence="1" id="KW-0472">Membrane</keyword>
<gene>
    <name evidence="2" type="ORF">AYY17_00060</name>
</gene>
<sequence>MPWTFSHPAVVFPLKHSRFGRGLNLPALITGSLSPDLLYSFGLYRAADDAHHFGGWFYTGLPFCLLLILIFHYLSDPLKKILPVPVTDPLTRSWRGNAILLISLFIGAATHIIWDAFTHETGTVVRAVSLLQASVLQGMTDGQEIGVYKVLQHLGSLLGAGYLCLVYIRYQRRLDAAQQQKNRRKFVRLAGLAVFSALCALPVALWLAHRTNGFHVNRFVFYELSLTVPFLFGFIVLMALFYAVKRV</sequence>
<feature type="transmembrane region" description="Helical" evidence="1">
    <location>
        <begin position="56"/>
        <end position="75"/>
    </location>
</feature>
<evidence type="ECO:0000313" key="2">
    <source>
        <dbReference type="EMBL" id="OBU11195.1"/>
    </source>
</evidence>
<protein>
    <recommendedName>
        <fullName evidence="4">DUF4184 family protein</fullName>
    </recommendedName>
</protein>
<feature type="transmembrane region" description="Helical" evidence="1">
    <location>
        <begin position="189"/>
        <end position="208"/>
    </location>
</feature>
<feature type="transmembrane region" description="Helical" evidence="1">
    <location>
        <begin position="150"/>
        <end position="168"/>
    </location>
</feature>
<comment type="caution">
    <text evidence="2">The sequence shown here is derived from an EMBL/GenBank/DDBJ whole genome shotgun (WGS) entry which is preliminary data.</text>
</comment>
<dbReference type="RefSeq" id="WP_067420274.1">
    <property type="nucleotide sequence ID" value="NZ_LZEX01000001.1"/>
</dbReference>
<evidence type="ECO:0000256" key="1">
    <source>
        <dbReference type="SAM" id="Phobius"/>
    </source>
</evidence>
<feature type="transmembrane region" description="Helical" evidence="1">
    <location>
        <begin position="220"/>
        <end position="244"/>
    </location>
</feature>
<feature type="transmembrane region" description="Helical" evidence="1">
    <location>
        <begin position="96"/>
        <end position="114"/>
    </location>
</feature>
<evidence type="ECO:0000313" key="3">
    <source>
        <dbReference type="Proteomes" id="UP000092247"/>
    </source>
</evidence>
<reference evidence="2 3" key="1">
    <citation type="submission" date="2016-06" db="EMBL/GenBank/DDBJ databases">
        <authorList>
            <person name="Kjaerup R.B."/>
            <person name="Dalgaard T.S."/>
            <person name="Juul-Madsen H.R."/>
        </authorList>
    </citation>
    <scope>NUCLEOTIDE SEQUENCE [LARGE SCALE GENOMIC DNA]</scope>
    <source>
        <strain evidence="2 3">GCSL-Mp3</strain>
    </source>
</reference>
<dbReference type="STRING" id="368603.AYY16_03950"/>
<keyword evidence="1" id="KW-0812">Transmembrane</keyword>
<dbReference type="Pfam" id="PF13803">
    <property type="entry name" value="DUF4184"/>
    <property type="match status" value="1"/>
</dbReference>